<dbReference type="Proteomes" id="UP000018837">
    <property type="component" value="Unassembled WGS sequence"/>
</dbReference>
<feature type="compositionally biased region" description="Basic and acidic residues" evidence="1">
    <location>
        <begin position="1"/>
        <end position="11"/>
    </location>
</feature>
<comment type="caution">
    <text evidence="2">The sequence shown here is derived from an EMBL/GenBank/DDBJ whole genome shotgun (WGS) entry which is preliminary data.</text>
</comment>
<dbReference type="EMBL" id="AYUF01000493">
    <property type="protein sequence ID" value="ETK00960.1"/>
    <property type="molecule type" value="Genomic_DNA"/>
</dbReference>
<proteinExistence type="predicted"/>
<organism evidence="2 3">
    <name type="scientific">Tannerella sp. oral taxon BU063 isolate Cell 2</name>
    <dbReference type="NCBI Taxonomy" id="1411148"/>
    <lineage>
        <taxon>Bacteria</taxon>
        <taxon>Pseudomonadati</taxon>
        <taxon>Bacteroidota</taxon>
        <taxon>Bacteroidia</taxon>
        <taxon>Bacteroidales</taxon>
        <taxon>Tannerellaceae</taxon>
        <taxon>Tannerella</taxon>
    </lineage>
</organism>
<feature type="region of interest" description="Disordered" evidence="1">
    <location>
        <begin position="1"/>
        <end position="61"/>
    </location>
</feature>
<feature type="compositionally biased region" description="Acidic residues" evidence="1">
    <location>
        <begin position="52"/>
        <end position="61"/>
    </location>
</feature>
<gene>
    <name evidence="2" type="ORF">N425_12290</name>
</gene>
<name>W2C1A9_9BACT</name>
<evidence type="ECO:0000313" key="2">
    <source>
        <dbReference type="EMBL" id="ETK00960.1"/>
    </source>
</evidence>
<evidence type="ECO:0000313" key="3">
    <source>
        <dbReference type="Proteomes" id="UP000018837"/>
    </source>
</evidence>
<accession>W2C1A9</accession>
<feature type="compositionally biased region" description="Basic and acidic residues" evidence="1">
    <location>
        <begin position="23"/>
        <end position="44"/>
    </location>
</feature>
<protein>
    <submittedName>
        <fullName evidence="2">Uncharacterized protein</fullName>
    </submittedName>
</protein>
<dbReference type="PATRIC" id="fig|1411148.3.peg.2032"/>
<sequence>MNTDKDVRPADVSEVNKQPRVLSTEEGRQKLKEISEAAPEDRDALGGNLMTTDEEEPEDVSVSEDLFLKRAREMMDELEKMVEEKEESRAMILVAVEGCDEDRDFPLLHVSSKGSKEMLVEAFKSIYIDERLKRALDEVLYRELRELERRNYI</sequence>
<dbReference type="AlphaFoldDB" id="W2C1A9"/>
<reference evidence="2 3" key="1">
    <citation type="submission" date="2013-11" db="EMBL/GenBank/DDBJ databases">
        <title>Single cell genomics of uncultured Tannerella BU063 (oral taxon 286).</title>
        <authorList>
            <person name="Beall C.J."/>
            <person name="Campbell A.G."/>
            <person name="Griffen A.L."/>
            <person name="Podar M."/>
            <person name="Leys E.J."/>
        </authorList>
    </citation>
    <scope>NUCLEOTIDE SEQUENCE [LARGE SCALE GENOMIC DNA]</scope>
    <source>
        <strain evidence="2">Cell 2</strain>
    </source>
</reference>
<evidence type="ECO:0000256" key="1">
    <source>
        <dbReference type="SAM" id="MobiDB-lite"/>
    </source>
</evidence>